<dbReference type="Pfam" id="PF01554">
    <property type="entry name" value="MatE"/>
    <property type="match status" value="2"/>
</dbReference>
<feature type="transmembrane region" description="Helical" evidence="10">
    <location>
        <begin position="161"/>
        <end position="182"/>
    </location>
</feature>
<keyword evidence="12" id="KW-1185">Reference proteome</keyword>
<gene>
    <name evidence="11" type="ORF">SAMN02745213_01634</name>
</gene>
<accession>A0A1T4VK76</accession>
<dbReference type="CDD" id="cd13131">
    <property type="entry name" value="MATE_NorM_like"/>
    <property type="match status" value="1"/>
</dbReference>
<dbReference type="Proteomes" id="UP000242432">
    <property type="component" value="Unassembled WGS sequence"/>
</dbReference>
<keyword evidence="8 10" id="KW-0472">Membrane</keyword>
<evidence type="ECO:0000313" key="12">
    <source>
        <dbReference type="Proteomes" id="UP000242432"/>
    </source>
</evidence>
<dbReference type="NCBIfam" id="TIGR00797">
    <property type="entry name" value="matE"/>
    <property type="match status" value="1"/>
</dbReference>
<evidence type="ECO:0000256" key="9">
    <source>
        <dbReference type="ARBA" id="ARBA00031636"/>
    </source>
</evidence>
<dbReference type="GO" id="GO:0005886">
    <property type="term" value="C:plasma membrane"/>
    <property type="evidence" value="ECO:0007669"/>
    <property type="project" value="UniProtKB-SubCell"/>
</dbReference>
<feature type="transmembrane region" description="Helical" evidence="10">
    <location>
        <begin position="388"/>
        <end position="409"/>
    </location>
</feature>
<feature type="transmembrane region" description="Helical" evidence="10">
    <location>
        <begin position="421"/>
        <end position="444"/>
    </location>
</feature>
<feature type="transmembrane region" description="Helical" evidence="10">
    <location>
        <begin position="314"/>
        <end position="337"/>
    </location>
</feature>
<feature type="transmembrane region" description="Helical" evidence="10">
    <location>
        <begin position="349"/>
        <end position="367"/>
    </location>
</feature>
<keyword evidence="5 10" id="KW-0812">Transmembrane</keyword>
<evidence type="ECO:0000256" key="4">
    <source>
        <dbReference type="ARBA" id="ARBA00022475"/>
    </source>
</evidence>
<feature type="transmembrane region" description="Helical" evidence="10">
    <location>
        <begin position="90"/>
        <end position="111"/>
    </location>
</feature>
<feature type="transmembrane region" description="Helical" evidence="10">
    <location>
        <begin position="239"/>
        <end position="264"/>
    </location>
</feature>
<dbReference type="GO" id="GO:0006811">
    <property type="term" value="P:monoatomic ion transport"/>
    <property type="evidence" value="ECO:0007669"/>
    <property type="project" value="UniProtKB-KW"/>
</dbReference>
<keyword evidence="7" id="KW-0406">Ion transport</keyword>
<comment type="subcellular location">
    <subcellularLocation>
        <location evidence="1">Cell inner membrane</location>
        <topology evidence="1">Multi-pass membrane protein</topology>
    </subcellularLocation>
</comment>
<evidence type="ECO:0000256" key="6">
    <source>
        <dbReference type="ARBA" id="ARBA00022989"/>
    </source>
</evidence>
<organism evidence="11 12">
    <name type="scientific">Succinivibrio dextrinosolvens DSM 3072</name>
    <dbReference type="NCBI Taxonomy" id="1123324"/>
    <lineage>
        <taxon>Bacteria</taxon>
        <taxon>Pseudomonadati</taxon>
        <taxon>Pseudomonadota</taxon>
        <taxon>Gammaproteobacteria</taxon>
        <taxon>Aeromonadales</taxon>
        <taxon>Succinivibrionaceae</taxon>
        <taxon>Succinivibrio</taxon>
    </lineage>
</organism>
<dbReference type="EMBL" id="FUXX01000029">
    <property type="protein sequence ID" value="SKA65295.1"/>
    <property type="molecule type" value="Genomic_DNA"/>
</dbReference>
<evidence type="ECO:0000256" key="3">
    <source>
        <dbReference type="ARBA" id="ARBA00022449"/>
    </source>
</evidence>
<evidence type="ECO:0000256" key="7">
    <source>
        <dbReference type="ARBA" id="ARBA00023065"/>
    </source>
</evidence>
<dbReference type="RefSeq" id="WP_268844394.1">
    <property type="nucleotide sequence ID" value="NZ_FUXX01000029.1"/>
</dbReference>
<dbReference type="PANTHER" id="PTHR43298">
    <property type="entry name" value="MULTIDRUG RESISTANCE PROTEIN NORM-RELATED"/>
    <property type="match status" value="1"/>
</dbReference>
<evidence type="ECO:0000313" key="11">
    <source>
        <dbReference type="EMBL" id="SKA65295.1"/>
    </source>
</evidence>
<feature type="transmembrane region" description="Helical" evidence="10">
    <location>
        <begin position="188"/>
        <end position="214"/>
    </location>
</feature>
<dbReference type="PANTHER" id="PTHR43298:SF2">
    <property type="entry name" value="FMN_FAD EXPORTER YEEO-RELATED"/>
    <property type="match status" value="1"/>
</dbReference>
<evidence type="ECO:0000256" key="8">
    <source>
        <dbReference type="ARBA" id="ARBA00023136"/>
    </source>
</evidence>
<evidence type="ECO:0000256" key="5">
    <source>
        <dbReference type="ARBA" id="ARBA00022692"/>
    </source>
</evidence>
<keyword evidence="6 10" id="KW-1133">Transmembrane helix</keyword>
<feature type="transmembrane region" description="Helical" evidence="10">
    <location>
        <begin position="55"/>
        <end position="78"/>
    </location>
</feature>
<feature type="transmembrane region" description="Helical" evidence="10">
    <location>
        <begin position="131"/>
        <end position="149"/>
    </location>
</feature>
<reference evidence="12" key="1">
    <citation type="submission" date="2017-02" db="EMBL/GenBank/DDBJ databases">
        <authorList>
            <person name="Varghese N."/>
            <person name="Submissions S."/>
        </authorList>
    </citation>
    <scope>NUCLEOTIDE SEQUENCE [LARGE SCALE GENOMIC DNA]</scope>
    <source>
        <strain evidence="12">DSM 3072</strain>
    </source>
</reference>
<proteinExistence type="predicted"/>
<dbReference type="PIRSF" id="PIRSF006603">
    <property type="entry name" value="DinF"/>
    <property type="match status" value="1"/>
</dbReference>
<evidence type="ECO:0000256" key="2">
    <source>
        <dbReference type="ARBA" id="ARBA00022448"/>
    </source>
</evidence>
<dbReference type="GO" id="GO:0042910">
    <property type="term" value="F:xenobiotic transmembrane transporter activity"/>
    <property type="evidence" value="ECO:0007669"/>
    <property type="project" value="InterPro"/>
</dbReference>
<dbReference type="AlphaFoldDB" id="A0A1T4VK76"/>
<keyword evidence="2" id="KW-0813">Transport</keyword>
<dbReference type="InterPro" id="IPR050222">
    <property type="entry name" value="MATE_MdtK"/>
</dbReference>
<dbReference type="InterPro" id="IPR048279">
    <property type="entry name" value="MdtK-like"/>
</dbReference>
<sequence>MFAPVYKKELKTQLRLFVPFLIAQMSSTAMSTVDTIMAGLAGTIDLSGVAIACSFYWPAYMFLAGVAYGVAPTVSHLLATKNIRFMQQSLFNAMVIITILGFITAVILSLSHLVFRFVPSDPMMIEVATNYLYFVSIALPATAIYNGYISYAEGLSITKPALYLGLLQLVLDIPLNYIFIFGKFGMPALGGAGCGLTSGLINIFTCICLVIYIVKSKNIGQYRVHKNVRILDKEIIKQFLKLAMPLGISRTVEVAGFSLAAVILSPFGPTVVASHSITLNVSSLIYMIPLCLGLTATIRTASAMGIKNWDKAVVVCKVIMTLNMACLIVYLSVILLLKDKIAALYSNDPKVLAVTSFLMILNCIYMLPDSIQCVLGGILQGFKDSKIILINTVLSFWCIGLPLGYVLSWGIIGERLEASGIWIGFICALTFSAIFFTSRTFYILKYRKAPKLLLLNYELDKKKALDQSHTDSER</sequence>
<evidence type="ECO:0000256" key="1">
    <source>
        <dbReference type="ARBA" id="ARBA00004429"/>
    </source>
</evidence>
<keyword evidence="4" id="KW-1003">Cell membrane</keyword>
<protein>
    <recommendedName>
        <fullName evidence="9">Multidrug-efflux transporter</fullName>
    </recommendedName>
</protein>
<evidence type="ECO:0000256" key="10">
    <source>
        <dbReference type="SAM" id="Phobius"/>
    </source>
</evidence>
<name>A0A1T4VK76_9GAMM</name>
<keyword evidence="3" id="KW-0050">Antiport</keyword>
<dbReference type="InterPro" id="IPR002528">
    <property type="entry name" value="MATE_fam"/>
</dbReference>
<dbReference type="STRING" id="83771.SAMN02910357_00260"/>
<dbReference type="GO" id="GO:0015297">
    <property type="term" value="F:antiporter activity"/>
    <property type="evidence" value="ECO:0007669"/>
    <property type="project" value="UniProtKB-KW"/>
</dbReference>